<dbReference type="Proteomes" id="UP000053257">
    <property type="component" value="Unassembled WGS sequence"/>
</dbReference>
<sequence length="210" mass="23926">MPSTTRPTTHTKPTEVSASSNAITPLSPSAHSAEALCDLKSVRAHEHRRKMTLKGGEWKTKQHARIPWAYQRSRNVKDNRMWDAYAHTRPRRPHMTPAVKGRWHVNLDEAERETQEEGETDWVMEIPCAERPREEVALADLAKPGRRRKQGKKSGDFEVVPGSRSVIVLDDYELPEPSVNEPWEYLDLDDEDRGTSHKPSYAEVVANPTS</sequence>
<proteinExistence type="predicted"/>
<protein>
    <submittedName>
        <fullName evidence="2">Uncharacterized protein</fullName>
    </submittedName>
</protein>
<organism evidence="2 3">
    <name type="scientific">Phlebiopsis gigantea (strain 11061_1 CR5-6)</name>
    <name type="common">White-rot fungus</name>
    <name type="synonym">Peniophora gigantea</name>
    <dbReference type="NCBI Taxonomy" id="745531"/>
    <lineage>
        <taxon>Eukaryota</taxon>
        <taxon>Fungi</taxon>
        <taxon>Dikarya</taxon>
        <taxon>Basidiomycota</taxon>
        <taxon>Agaricomycotina</taxon>
        <taxon>Agaricomycetes</taxon>
        <taxon>Polyporales</taxon>
        <taxon>Phanerochaetaceae</taxon>
        <taxon>Phlebiopsis</taxon>
    </lineage>
</organism>
<gene>
    <name evidence="2" type="ORF">PHLGIDRAFT_20515</name>
</gene>
<feature type="compositionally biased region" description="Polar residues" evidence="1">
    <location>
        <begin position="16"/>
        <end position="30"/>
    </location>
</feature>
<dbReference type="AlphaFoldDB" id="A0A0C3S008"/>
<feature type="region of interest" description="Disordered" evidence="1">
    <location>
        <begin position="1"/>
        <end position="30"/>
    </location>
</feature>
<name>A0A0C3S008_PHLG1</name>
<keyword evidence="3" id="KW-1185">Reference proteome</keyword>
<dbReference type="HOGENOM" id="CLU_1310531_0_0_1"/>
<evidence type="ECO:0000313" key="2">
    <source>
        <dbReference type="EMBL" id="KIP02172.1"/>
    </source>
</evidence>
<dbReference type="OrthoDB" id="3245714at2759"/>
<reference evidence="2 3" key="1">
    <citation type="journal article" date="2014" name="PLoS Genet.">
        <title>Analysis of the Phlebiopsis gigantea genome, transcriptome and secretome provides insight into its pioneer colonization strategies of wood.</title>
        <authorList>
            <person name="Hori C."/>
            <person name="Ishida T."/>
            <person name="Igarashi K."/>
            <person name="Samejima M."/>
            <person name="Suzuki H."/>
            <person name="Master E."/>
            <person name="Ferreira P."/>
            <person name="Ruiz-Duenas F.J."/>
            <person name="Held B."/>
            <person name="Canessa P."/>
            <person name="Larrondo L.F."/>
            <person name="Schmoll M."/>
            <person name="Druzhinina I.S."/>
            <person name="Kubicek C.P."/>
            <person name="Gaskell J.A."/>
            <person name="Kersten P."/>
            <person name="St John F."/>
            <person name="Glasner J."/>
            <person name="Sabat G."/>
            <person name="Splinter BonDurant S."/>
            <person name="Syed K."/>
            <person name="Yadav J."/>
            <person name="Mgbeahuruike A.C."/>
            <person name="Kovalchuk A."/>
            <person name="Asiegbu F.O."/>
            <person name="Lackner G."/>
            <person name="Hoffmeister D."/>
            <person name="Rencoret J."/>
            <person name="Gutierrez A."/>
            <person name="Sun H."/>
            <person name="Lindquist E."/>
            <person name="Barry K."/>
            <person name="Riley R."/>
            <person name="Grigoriev I.V."/>
            <person name="Henrissat B."/>
            <person name="Kues U."/>
            <person name="Berka R.M."/>
            <person name="Martinez A.T."/>
            <person name="Covert S.F."/>
            <person name="Blanchette R.A."/>
            <person name="Cullen D."/>
        </authorList>
    </citation>
    <scope>NUCLEOTIDE SEQUENCE [LARGE SCALE GENOMIC DNA]</scope>
    <source>
        <strain evidence="2 3">11061_1 CR5-6</strain>
    </source>
</reference>
<feature type="region of interest" description="Disordered" evidence="1">
    <location>
        <begin position="189"/>
        <end position="210"/>
    </location>
</feature>
<feature type="compositionally biased region" description="Low complexity" evidence="1">
    <location>
        <begin position="1"/>
        <end position="11"/>
    </location>
</feature>
<accession>A0A0C3S008</accession>
<evidence type="ECO:0000256" key="1">
    <source>
        <dbReference type="SAM" id="MobiDB-lite"/>
    </source>
</evidence>
<dbReference type="EMBL" id="KN840696">
    <property type="protein sequence ID" value="KIP02172.1"/>
    <property type="molecule type" value="Genomic_DNA"/>
</dbReference>
<evidence type="ECO:0000313" key="3">
    <source>
        <dbReference type="Proteomes" id="UP000053257"/>
    </source>
</evidence>